<feature type="transmembrane region" description="Helical" evidence="7">
    <location>
        <begin position="259"/>
        <end position="278"/>
    </location>
</feature>
<evidence type="ECO:0000256" key="4">
    <source>
        <dbReference type="ARBA" id="ARBA00022989"/>
    </source>
</evidence>
<evidence type="ECO:0000313" key="8">
    <source>
        <dbReference type="EMBL" id="RUR83486.1"/>
    </source>
</evidence>
<keyword evidence="5 7" id="KW-0472">Membrane</keyword>
<feature type="transmembrane region" description="Helical" evidence="7">
    <location>
        <begin position="74"/>
        <end position="91"/>
    </location>
</feature>
<proteinExistence type="inferred from homology"/>
<name>A0A433NL12_CHLFR</name>
<keyword evidence="6" id="KW-0813">Transport</keyword>
<dbReference type="OrthoDB" id="511359at2"/>
<accession>A0A433NL12</accession>
<evidence type="ECO:0000256" key="3">
    <source>
        <dbReference type="ARBA" id="ARBA00022692"/>
    </source>
</evidence>
<dbReference type="STRING" id="211165.GCA_000317285_04862"/>
<comment type="similarity">
    <text evidence="2 6">Belongs to the ABC-3 integral membrane protein family.</text>
</comment>
<keyword evidence="3 6" id="KW-0812">Transmembrane</keyword>
<keyword evidence="4 7" id="KW-1133">Transmembrane helix</keyword>
<feature type="transmembrane region" description="Helical" evidence="7">
    <location>
        <begin position="229"/>
        <end position="253"/>
    </location>
</feature>
<dbReference type="EMBL" id="RSCJ01000007">
    <property type="protein sequence ID" value="RUR83486.1"/>
    <property type="molecule type" value="Genomic_DNA"/>
</dbReference>
<feature type="transmembrane region" description="Helical" evidence="7">
    <location>
        <begin position="49"/>
        <end position="68"/>
    </location>
</feature>
<dbReference type="PANTHER" id="PTHR30477:SF18">
    <property type="entry name" value="METAL TRANSPORT SYSTEM MEMBRANE PROTEIN CT_417-RELATED"/>
    <property type="match status" value="1"/>
</dbReference>
<feature type="transmembrane region" description="Helical" evidence="7">
    <location>
        <begin position="143"/>
        <end position="162"/>
    </location>
</feature>
<dbReference type="Proteomes" id="UP000268857">
    <property type="component" value="Unassembled WGS sequence"/>
</dbReference>
<dbReference type="InterPro" id="IPR037294">
    <property type="entry name" value="ABC_BtuC-like"/>
</dbReference>
<dbReference type="InterPro" id="IPR001626">
    <property type="entry name" value="ABC_TroCD"/>
</dbReference>
<dbReference type="AlphaFoldDB" id="A0A433NL12"/>
<gene>
    <name evidence="8" type="ORF">PCC6912_23190</name>
</gene>
<comment type="subcellular location">
    <subcellularLocation>
        <location evidence="6">Cell membrane</location>
        <topology evidence="6">Multi-pass membrane protein</topology>
    </subcellularLocation>
    <subcellularLocation>
        <location evidence="1">Membrane</location>
        <topology evidence="1">Multi-pass membrane protein</topology>
    </subcellularLocation>
</comment>
<keyword evidence="9" id="KW-1185">Reference proteome</keyword>
<dbReference type="GO" id="GO:0055085">
    <property type="term" value="P:transmembrane transport"/>
    <property type="evidence" value="ECO:0007669"/>
    <property type="project" value="InterPro"/>
</dbReference>
<dbReference type="Pfam" id="PF00950">
    <property type="entry name" value="ABC-3"/>
    <property type="match status" value="1"/>
</dbReference>
<evidence type="ECO:0000256" key="1">
    <source>
        <dbReference type="ARBA" id="ARBA00004141"/>
    </source>
</evidence>
<organism evidence="8 9">
    <name type="scientific">Chlorogloeopsis fritschii PCC 6912</name>
    <dbReference type="NCBI Taxonomy" id="211165"/>
    <lineage>
        <taxon>Bacteria</taxon>
        <taxon>Bacillati</taxon>
        <taxon>Cyanobacteriota</taxon>
        <taxon>Cyanophyceae</taxon>
        <taxon>Nostocales</taxon>
        <taxon>Chlorogloeopsidaceae</taxon>
        <taxon>Chlorogloeopsis</taxon>
    </lineage>
</organism>
<protein>
    <submittedName>
        <fullName evidence="8">Zinc ABC transporter permease</fullName>
    </submittedName>
</protein>
<evidence type="ECO:0000256" key="2">
    <source>
        <dbReference type="ARBA" id="ARBA00008034"/>
    </source>
</evidence>
<evidence type="ECO:0000256" key="7">
    <source>
        <dbReference type="SAM" id="Phobius"/>
    </source>
</evidence>
<feature type="transmembrane region" description="Helical" evidence="7">
    <location>
        <begin position="103"/>
        <end position="123"/>
    </location>
</feature>
<dbReference type="Gene3D" id="1.10.3470.10">
    <property type="entry name" value="ABC transporter involved in vitamin B12 uptake, BtuC"/>
    <property type="match status" value="1"/>
</dbReference>
<feature type="transmembrane region" description="Helical" evidence="7">
    <location>
        <begin position="20"/>
        <end position="42"/>
    </location>
</feature>
<evidence type="ECO:0000256" key="5">
    <source>
        <dbReference type="ARBA" id="ARBA00023136"/>
    </source>
</evidence>
<dbReference type="PANTHER" id="PTHR30477">
    <property type="entry name" value="ABC-TRANSPORTER METAL-BINDING PROTEIN"/>
    <property type="match status" value="1"/>
</dbReference>
<dbReference type="GO" id="GO:0043190">
    <property type="term" value="C:ATP-binding cassette (ABC) transporter complex"/>
    <property type="evidence" value="ECO:0007669"/>
    <property type="project" value="InterPro"/>
</dbReference>
<dbReference type="GO" id="GO:0010043">
    <property type="term" value="P:response to zinc ion"/>
    <property type="evidence" value="ECO:0007669"/>
    <property type="project" value="TreeGrafter"/>
</dbReference>
<sequence length="281" mass="29869">MNLFAVTNLNDLLTLLQFPFMQRAIAGAVLMGILGGLLGSFVTLRQLSFFSHAVGHAALVGVALGVLLQLNPTWMLLPFSLAFGVVVLYFIDKTDLASDSVLSIVLSGALAIGVILSSLIQGYRGNLMGVLFGDILAINLTDLILTLLVLVGSGTFLLSTLHQQILLTLNPAVAKVQGIPVQLYRYCFVVLLSLAVAVAIKAVGVLLVNAFLVIPASVAKLMSHHFSRFLLLSVIVGCTTSIAGMIFSGLFNFASGPSIVFVQFLVFIAVFCWIKLTAKTA</sequence>
<evidence type="ECO:0000313" key="9">
    <source>
        <dbReference type="Proteomes" id="UP000268857"/>
    </source>
</evidence>
<reference evidence="8 9" key="1">
    <citation type="journal article" date="2019" name="Genome Biol. Evol.">
        <title>Day and night: Metabolic profiles and evolutionary relationships of six axenic non-marine cyanobacteria.</title>
        <authorList>
            <person name="Will S.E."/>
            <person name="Henke P."/>
            <person name="Boedeker C."/>
            <person name="Huang S."/>
            <person name="Brinkmann H."/>
            <person name="Rohde M."/>
            <person name="Jarek M."/>
            <person name="Friedl T."/>
            <person name="Seufert S."/>
            <person name="Schumacher M."/>
            <person name="Overmann J."/>
            <person name="Neumann-Schaal M."/>
            <person name="Petersen J."/>
        </authorList>
    </citation>
    <scope>NUCLEOTIDE SEQUENCE [LARGE SCALE GENOMIC DNA]</scope>
    <source>
        <strain evidence="8 9">PCC 6912</strain>
    </source>
</reference>
<dbReference type="SUPFAM" id="SSF81345">
    <property type="entry name" value="ABC transporter involved in vitamin B12 uptake, BtuC"/>
    <property type="match status" value="1"/>
</dbReference>
<evidence type="ECO:0000256" key="6">
    <source>
        <dbReference type="RuleBase" id="RU003943"/>
    </source>
</evidence>
<dbReference type="RefSeq" id="WP_016874576.1">
    <property type="nucleotide sequence ID" value="NZ_AJLN01000116.1"/>
</dbReference>
<comment type="caution">
    <text evidence="8">The sequence shown here is derived from an EMBL/GenBank/DDBJ whole genome shotgun (WGS) entry which is preliminary data.</text>
</comment>